<feature type="signal peptide" evidence="1">
    <location>
        <begin position="1"/>
        <end position="20"/>
    </location>
</feature>
<sequence length="41" mass="4364">MKKLIAILGAVGLIATGSSAVVSCEKTQILMEQVKQLKHLI</sequence>
<evidence type="ECO:0008006" key="4">
    <source>
        <dbReference type="Google" id="ProtNLM"/>
    </source>
</evidence>
<evidence type="ECO:0000313" key="3">
    <source>
        <dbReference type="Proteomes" id="UP000231896"/>
    </source>
</evidence>
<reference evidence="2 3" key="1">
    <citation type="submission" date="2017-11" db="EMBL/GenBank/DDBJ databases">
        <title>Genome sequence of Entomoplasma melaleucae M1 (ATCC 49191).</title>
        <authorList>
            <person name="Lo W.-S."/>
            <person name="Gasparich G.E."/>
            <person name="Kuo C.-H."/>
        </authorList>
    </citation>
    <scope>NUCLEOTIDE SEQUENCE [LARGE SCALE GENOMIC DNA]</scope>
    <source>
        <strain evidence="2 3">M1</strain>
    </source>
</reference>
<dbReference type="NCBIfam" id="NF038029">
    <property type="entry name" value="LP_plasma"/>
    <property type="match status" value="1"/>
</dbReference>
<keyword evidence="1" id="KW-0732">Signal</keyword>
<proteinExistence type="predicted"/>
<dbReference type="AlphaFoldDB" id="A0A2K8NWH3"/>
<dbReference type="EMBL" id="CP024964">
    <property type="protein sequence ID" value="ATZ18192.1"/>
    <property type="molecule type" value="Genomic_DNA"/>
</dbReference>
<dbReference type="Proteomes" id="UP000231896">
    <property type="component" value="Chromosome"/>
</dbReference>
<dbReference type="InterPro" id="IPR054816">
    <property type="entry name" value="Lipoprotein_mollicutes-type_CS"/>
</dbReference>
<dbReference type="NCBIfam" id="NF045726">
    <property type="entry name" value="XXplasma_LP"/>
    <property type="match status" value="1"/>
</dbReference>
<keyword evidence="3" id="KW-1185">Reference proteome</keyword>
<name>A0A2K8NWH3_9MOLU</name>
<gene>
    <name evidence="2" type="ORF">EMELA_v1c06850</name>
</gene>
<evidence type="ECO:0000313" key="2">
    <source>
        <dbReference type="EMBL" id="ATZ18192.1"/>
    </source>
</evidence>
<accession>A0A2K8NWH3</accession>
<dbReference type="STRING" id="1408435.GCA_000685885_00840"/>
<dbReference type="KEGG" id="eml:EMELA_v1c06850"/>
<dbReference type="PROSITE" id="PS51257">
    <property type="entry name" value="PROKAR_LIPOPROTEIN"/>
    <property type="match status" value="1"/>
</dbReference>
<protein>
    <recommendedName>
        <fullName evidence="4">Lipoprotein</fullName>
    </recommendedName>
</protein>
<feature type="chain" id="PRO_5014959685" description="Lipoprotein" evidence="1">
    <location>
        <begin position="21"/>
        <end position="41"/>
    </location>
</feature>
<evidence type="ECO:0000256" key="1">
    <source>
        <dbReference type="SAM" id="SignalP"/>
    </source>
</evidence>
<organism evidence="2 3">
    <name type="scientific">Mesoplasma melaleucae</name>
    <dbReference type="NCBI Taxonomy" id="81459"/>
    <lineage>
        <taxon>Bacteria</taxon>
        <taxon>Bacillati</taxon>
        <taxon>Mycoplasmatota</taxon>
        <taxon>Mollicutes</taxon>
        <taxon>Entomoplasmatales</taxon>
        <taxon>Entomoplasmataceae</taxon>
        <taxon>Mesoplasma</taxon>
    </lineage>
</organism>